<keyword evidence="7" id="KW-1185">Reference proteome</keyword>
<evidence type="ECO:0000256" key="5">
    <source>
        <dbReference type="SAM" id="SignalP"/>
    </source>
</evidence>
<dbReference type="SUPFAM" id="SSF47565">
    <property type="entry name" value="Insect pheromone/odorant-binding proteins"/>
    <property type="match status" value="1"/>
</dbReference>
<reference evidence="6 7" key="1">
    <citation type="journal article" date="2007" name="Nature">
        <title>Evolution of genes and genomes on the Drosophila phylogeny.</title>
        <authorList>
            <consortium name="Drosophila 12 Genomes Consortium"/>
            <person name="Clark A.G."/>
            <person name="Eisen M.B."/>
            <person name="Smith D.R."/>
            <person name="Bergman C.M."/>
            <person name="Oliver B."/>
            <person name="Markow T.A."/>
            <person name="Kaufman T.C."/>
            <person name="Kellis M."/>
            <person name="Gelbart W."/>
            <person name="Iyer V.N."/>
            <person name="Pollard D.A."/>
            <person name="Sackton T.B."/>
            <person name="Larracuente A.M."/>
            <person name="Singh N.D."/>
            <person name="Abad J.P."/>
            <person name="Abt D.N."/>
            <person name="Adryan B."/>
            <person name="Aguade M."/>
            <person name="Akashi H."/>
            <person name="Anderson W.W."/>
            <person name="Aquadro C.F."/>
            <person name="Ardell D.H."/>
            <person name="Arguello R."/>
            <person name="Artieri C.G."/>
            <person name="Barbash D.A."/>
            <person name="Barker D."/>
            <person name="Barsanti P."/>
            <person name="Batterham P."/>
            <person name="Batzoglou S."/>
            <person name="Begun D."/>
            <person name="Bhutkar A."/>
            <person name="Blanco E."/>
            <person name="Bosak S.A."/>
            <person name="Bradley R.K."/>
            <person name="Brand A.D."/>
            <person name="Brent M.R."/>
            <person name="Brooks A.N."/>
            <person name="Brown R.H."/>
            <person name="Butlin R.K."/>
            <person name="Caggese C."/>
            <person name="Calvi B.R."/>
            <person name="Bernardo de Carvalho A."/>
            <person name="Caspi A."/>
            <person name="Castrezana S."/>
            <person name="Celniker S.E."/>
            <person name="Chang J.L."/>
            <person name="Chapple C."/>
            <person name="Chatterji S."/>
            <person name="Chinwalla A."/>
            <person name="Civetta A."/>
            <person name="Clifton S.W."/>
            <person name="Comeron J.M."/>
            <person name="Costello J.C."/>
            <person name="Coyne J.A."/>
            <person name="Daub J."/>
            <person name="David R.G."/>
            <person name="Delcher A.L."/>
            <person name="Delehaunty K."/>
            <person name="Do C.B."/>
            <person name="Ebling H."/>
            <person name="Edwards K."/>
            <person name="Eickbush T."/>
            <person name="Evans J.D."/>
            <person name="Filipski A."/>
            <person name="Findeiss S."/>
            <person name="Freyhult E."/>
            <person name="Fulton L."/>
            <person name="Fulton R."/>
            <person name="Garcia A.C."/>
            <person name="Gardiner A."/>
            <person name="Garfield D.A."/>
            <person name="Garvin B.E."/>
            <person name="Gibson G."/>
            <person name="Gilbert D."/>
            <person name="Gnerre S."/>
            <person name="Godfrey J."/>
            <person name="Good R."/>
            <person name="Gotea V."/>
            <person name="Gravely B."/>
            <person name="Greenberg A.J."/>
            <person name="Griffiths-Jones S."/>
            <person name="Gross S."/>
            <person name="Guigo R."/>
            <person name="Gustafson E.A."/>
            <person name="Haerty W."/>
            <person name="Hahn M.W."/>
            <person name="Halligan D.L."/>
            <person name="Halpern A.L."/>
            <person name="Halter G.M."/>
            <person name="Han M.V."/>
            <person name="Heger A."/>
            <person name="Hillier L."/>
            <person name="Hinrichs A.S."/>
            <person name="Holmes I."/>
            <person name="Hoskins R.A."/>
            <person name="Hubisz M.J."/>
            <person name="Hultmark D."/>
            <person name="Huntley M.A."/>
            <person name="Jaffe D.B."/>
            <person name="Jagadeeshan S."/>
            <person name="Jeck W.R."/>
            <person name="Johnson J."/>
            <person name="Jones C.D."/>
            <person name="Jordan W.C."/>
            <person name="Karpen G.H."/>
            <person name="Kataoka E."/>
            <person name="Keightley P.D."/>
            <person name="Kheradpour P."/>
            <person name="Kirkness E.F."/>
            <person name="Koerich L.B."/>
            <person name="Kristiansen K."/>
            <person name="Kudrna D."/>
            <person name="Kulathinal R.J."/>
            <person name="Kumar S."/>
            <person name="Kwok R."/>
            <person name="Lander E."/>
            <person name="Langley C.H."/>
            <person name="Lapoint R."/>
            <person name="Lazzaro B.P."/>
            <person name="Lee S.J."/>
            <person name="Levesque L."/>
            <person name="Li R."/>
            <person name="Lin C.F."/>
            <person name="Lin M.F."/>
            <person name="Lindblad-Toh K."/>
            <person name="Llopart A."/>
            <person name="Long M."/>
            <person name="Low L."/>
            <person name="Lozovsky E."/>
            <person name="Lu J."/>
            <person name="Luo M."/>
            <person name="Machado C.A."/>
            <person name="Makalowski W."/>
            <person name="Marzo M."/>
            <person name="Matsuda M."/>
            <person name="Matzkin L."/>
            <person name="McAllister B."/>
            <person name="McBride C.S."/>
            <person name="McKernan B."/>
            <person name="McKernan K."/>
            <person name="Mendez-Lago M."/>
            <person name="Minx P."/>
            <person name="Mollenhauer M.U."/>
            <person name="Montooth K."/>
            <person name="Mount S.M."/>
            <person name="Mu X."/>
            <person name="Myers E."/>
            <person name="Negre B."/>
            <person name="Newfeld S."/>
            <person name="Nielsen R."/>
            <person name="Noor M.A."/>
            <person name="O'Grady P."/>
            <person name="Pachter L."/>
            <person name="Papaceit M."/>
            <person name="Parisi M.J."/>
            <person name="Parisi M."/>
            <person name="Parts L."/>
            <person name="Pedersen J.S."/>
            <person name="Pesole G."/>
            <person name="Phillippy A.M."/>
            <person name="Ponting C.P."/>
            <person name="Pop M."/>
            <person name="Porcelli D."/>
            <person name="Powell J.R."/>
            <person name="Prohaska S."/>
            <person name="Pruitt K."/>
            <person name="Puig M."/>
            <person name="Quesneville H."/>
            <person name="Ram K.R."/>
            <person name="Rand D."/>
            <person name="Rasmussen M.D."/>
            <person name="Reed L.K."/>
            <person name="Reenan R."/>
            <person name="Reily A."/>
            <person name="Remington K.A."/>
            <person name="Rieger T.T."/>
            <person name="Ritchie M.G."/>
            <person name="Robin C."/>
            <person name="Rogers Y.H."/>
            <person name="Rohde C."/>
            <person name="Rozas J."/>
            <person name="Rubenfield M.J."/>
            <person name="Ruiz A."/>
            <person name="Russo S."/>
            <person name="Salzberg S.L."/>
            <person name="Sanchez-Gracia A."/>
            <person name="Saranga D.J."/>
            <person name="Sato H."/>
            <person name="Schaeffer S.W."/>
            <person name="Schatz M.C."/>
            <person name="Schlenke T."/>
            <person name="Schwartz R."/>
            <person name="Segarra C."/>
            <person name="Singh R.S."/>
            <person name="Sirot L."/>
            <person name="Sirota M."/>
            <person name="Sisneros N.B."/>
            <person name="Smith C.D."/>
            <person name="Smith T.F."/>
            <person name="Spieth J."/>
            <person name="Stage D.E."/>
            <person name="Stark A."/>
            <person name="Stephan W."/>
            <person name="Strausberg R.L."/>
            <person name="Strempel S."/>
            <person name="Sturgill D."/>
            <person name="Sutton G."/>
            <person name="Sutton G.G."/>
            <person name="Tao W."/>
            <person name="Teichmann S."/>
            <person name="Tobari Y.N."/>
            <person name="Tomimura Y."/>
            <person name="Tsolas J.M."/>
            <person name="Valente V.L."/>
            <person name="Venter E."/>
            <person name="Venter J.C."/>
            <person name="Vicario S."/>
            <person name="Vieira F.G."/>
            <person name="Vilella A.J."/>
            <person name="Villasante A."/>
            <person name="Walenz B."/>
            <person name="Wang J."/>
            <person name="Wasserman M."/>
            <person name="Watts T."/>
            <person name="Wilson D."/>
            <person name="Wilson R.K."/>
            <person name="Wing R.A."/>
            <person name="Wolfner M.F."/>
            <person name="Wong A."/>
            <person name="Wong G.K."/>
            <person name="Wu C.I."/>
            <person name="Wu G."/>
            <person name="Yamamoto D."/>
            <person name="Yang H.P."/>
            <person name="Yang S.P."/>
            <person name="Yorke J.A."/>
            <person name="Yoshida K."/>
            <person name="Zdobnov E."/>
            <person name="Zhang P."/>
            <person name="Zhang Y."/>
            <person name="Zimin A.V."/>
            <person name="Baldwin J."/>
            <person name="Abdouelleil A."/>
            <person name="Abdulkadir J."/>
            <person name="Abebe A."/>
            <person name="Abera B."/>
            <person name="Abreu J."/>
            <person name="Acer S.C."/>
            <person name="Aftuck L."/>
            <person name="Alexander A."/>
            <person name="An P."/>
            <person name="Anderson E."/>
            <person name="Anderson S."/>
            <person name="Arachi H."/>
            <person name="Azer M."/>
            <person name="Bachantsang P."/>
            <person name="Barry A."/>
            <person name="Bayul T."/>
            <person name="Berlin A."/>
            <person name="Bessette D."/>
            <person name="Bloom T."/>
            <person name="Blye J."/>
            <person name="Boguslavskiy L."/>
            <person name="Bonnet C."/>
            <person name="Boukhgalter B."/>
            <person name="Bourzgui I."/>
            <person name="Brown A."/>
            <person name="Cahill P."/>
            <person name="Channer S."/>
            <person name="Cheshatsang Y."/>
            <person name="Chuda L."/>
            <person name="Citroen M."/>
            <person name="Collymore A."/>
            <person name="Cooke P."/>
            <person name="Costello M."/>
            <person name="D'Aco K."/>
            <person name="Daza R."/>
            <person name="De Haan G."/>
            <person name="DeGray S."/>
            <person name="DeMaso C."/>
            <person name="Dhargay N."/>
            <person name="Dooley K."/>
            <person name="Dooley E."/>
            <person name="Doricent M."/>
            <person name="Dorje P."/>
            <person name="Dorjee K."/>
            <person name="Dupes A."/>
            <person name="Elong R."/>
            <person name="Falk J."/>
            <person name="Farina A."/>
            <person name="Faro S."/>
            <person name="Ferguson D."/>
            <person name="Fisher S."/>
            <person name="Foley C.D."/>
            <person name="Franke A."/>
            <person name="Friedrich D."/>
            <person name="Gadbois L."/>
            <person name="Gearin G."/>
            <person name="Gearin C.R."/>
            <person name="Giannoukos G."/>
            <person name="Goode T."/>
            <person name="Graham J."/>
            <person name="Grandbois E."/>
            <person name="Grewal S."/>
            <person name="Gyaltsen K."/>
            <person name="Hafez N."/>
            <person name="Hagos B."/>
            <person name="Hall J."/>
            <person name="Henson C."/>
            <person name="Hollinger A."/>
            <person name="Honan T."/>
            <person name="Huard M.D."/>
            <person name="Hughes L."/>
            <person name="Hurhula B."/>
            <person name="Husby M.E."/>
            <person name="Kamat A."/>
            <person name="Kanga B."/>
            <person name="Kashin S."/>
            <person name="Khazanovich D."/>
            <person name="Kisner P."/>
            <person name="Lance K."/>
            <person name="Lara M."/>
            <person name="Lee W."/>
            <person name="Lennon N."/>
            <person name="Letendre F."/>
            <person name="LeVine R."/>
            <person name="Lipovsky A."/>
            <person name="Liu X."/>
            <person name="Liu J."/>
            <person name="Liu S."/>
            <person name="Lokyitsang T."/>
            <person name="Lokyitsang Y."/>
            <person name="Lubonja R."/>
            <person name="Lui A."/>
            <person name="MacDonald P."/>
            <person name="Magnisalis V."/>
            <person name="Maru K."/>
            <person name="Matthews C."/>
            <person name="McCusker W."/>
            <person name="McDonough S."/>
            <person name="Mehta T."/>
            <person name="Meldrim J."/>
            <person name="Meneus L."/>
            <person name="Mihai O."/>
            <person name="Mihalev A."/>
            <person name="Mihova T."/>
            <person name="Mittelman R."/>
            <person name="Mlenga V."/>
            <person name="Montmayeur A."/>
            <person name="Mulrain L."/>
            <person name="Navidi A."/>
            <person name="Naylor J."/>
            <person name="Negash T."/>
            <person name="Nguyen T."/>
            <person name="Nguyen N."/>
            <person name="Nicol R."/>
            <person name="Norbu C."/>
            <person name="Norbu N."/>
            <person name="Novod N."/>
            <person name="O'Neill B."/>
            <person name="Osman S."/>
            <person name="Markiewicz E."/>
            <person name="Oyono O.L."/>
            <person name="Patti C."/>
            <person name="Phunkhang P."/>
            <person name="Pierre F."/>
            <person name="Priest M."/>
            <person name="Raghuraman S."/>
            <person name="Rege F."/>
            <person name="Reyes R."/>
            <person name="Rise C."/>
            <person name="Rogov P."/>
            <person name="Ross K."/>
            <person name="Ryan E."/>
            <person name="Settipalli S."/>
            <person name="Shea T."/>
            <person name="Sherpa N."/>
            <person name="Shi L."/>
            <person name="Shih D."/>
            <person name="Sparrow T."/>
            <person name="Spaulding J."/>
            <person name="Stalker J."/>
            <person name="Stange-Thomann N."/>
            <person name="Stavropoulos S."/>
            <person name="Stone C."/>
            <person name="Strader C."/>
            <person name="Tesfaye S."/>
            <person name="Thomson T."/>
            <person name="Thoulutsang Y."/>
            <person name="Thoulutsang D."/>
            <person name="Topham K."/>
            <person name="Topping I."/>
            <person name="Tsamla T."/>
            <person name="Vassiliev H."/>
            <person name="Vo A."/>
            <person name="Wangchuk T."/>
            <person name="Wangdi T."/>
            <person name="Weiand M."/>
            <person name="Wilkinson J."/>
            <person name="Wilson A."/>
            <person name="Yadav S."/>
            <person name="Young G."/>
            <person name="Yu Q."/>
            <person name="Zembek L."/>
            <person name="Zhong D."/>
            <person name="Zimmer A."/>
            <person name="Zwirko Z."/>
            <person name="Jaffe D.B."/>
            <person name="Alvarez P."/>
            <person name="Brockman W."/>
            <person name="Butler J."/>
            <person name="Chin C."/>
            <person name="Gnerre S."/>
            <person name="Grabherr M."/>
            <person name="Kleber M."/>
            <person name="Mauceli E."/>
            <person name="MacCallum I."/>
        </authorList>
    </citation>
    <scope>NUCLEOTIDE SEQUENCE [LARGE SCALE GENOMIC DNA]</scope>
    <source>
        <strain evidence="7">Tucson 14030-0811.24</strain>
    </source>
</reference>
<feature type="compositionally biased region" description="Basic and acidic residues" evidence="4">
    <location>
        <begin position="51"/>
        <end position="61"/>
    </location>
</feature>
<sequence>MYLKWLILLCLASSWCWTNGLKCRSQEGINESDMKRIVRTCMQRNGNGNQDDNRDNDDNRGRFGNSRRNFDYNQGQQESNGYNQRWQRSLSKSSRDWENRDNASSAGHGAGEGQGQCVAQCFFEELNMVDGNGQPDRRKVSYLLTKDLKDRELRNFYMDTVQQCFSYLENTRNRNNKCSQSRQLVKCLTEYAKAQCDDWDDHSTILFT</sequence>
<feature type="chain" id="PRO_5002818377" evidence="5">
    <location>
        <begin position="21"/>
        <end position="208"/>
    </location>
</feature>
<keyword evidence="3" id="KW-0964">Secreted</keyword>
<dbReference type="GO" id="GO:0005576">
    <property type="term" value="C:extracellular region"/>
    <property type="evidence" value="ECO:0007669"/>
    <property type="project" value="UniProtKB-SubCell"/>
</dbReference>
<dbReference type="FunCoup" id="B4MQC0">
    <property type="interactions" value="35"/>
</dbReference>
<dbReference type="EMBL" id="CH963849">
    <property type="protein sequence ID" value="EDW74309.1"/>
    <property type="molecule type" value="Genomic_DNA"/>
</dbReference>
<proteinExistence type="inferred from homology"/>
<organism evidence="7">
    <name type="scientific">Drosophila willistoni</name>
    <name type="common">Fruit fly</name>
    <dbReference type="NCBI Taxonomy" id="7260"/>
    <lineage>
        <taxon>Eukaryota</taxon>
        <taxon>Metazoa</taxon>
        <taxon>Ecdysozoa</taxon>
        <taxon>Arthropoda</taxon>
        <taxon>Hexapoda</taxon>
        <taxon>Insecta</taxon>
        <taxon>Pterygota</taxon>
        <taxon>Neoptera</taxon>
        <taxon>Endopterygota</taxon>
        <taxon>Diptera</taxon>
        <taxon>Brachycera</taxon>
        <taxon>Muscomorpha</taxon>
        <taxon>Ephydroidea</taxon>
        <taxon>Drosophilidae</taxon>
        <taxon>Drosophila</taxon>
        <taxon>Sophophora</taxon>
    </lineage>
</organism>
<dbReference type="InterPro" id="IPR006170">
    <property type="entry name" value="PBP/GOBP"/>
</dbReference>
<dbReference type="Proteomes" id="UP000007798">
    <property type="component" value="Unassembled WGS sequence"/>
</dbReference>
<evidence type="ECO:0000313" key="7">
    <source>
        <dbReference type="Proteomes" id="UP000007798"/>
    </source>
</evidence>
<dbReference type="HOGENOM" id="CLU_119225_0_0_1"/>
<protein>
    <submittedName>
        <fullName evidence="6">GK19390</fullName>
    </submittedName>
</protein>
<evidence type="ECO:0000313" key="6">
    <source>
        <dbReference type="EMBL" id="EDW74309.1"/>
    </source>
</evidence>
<dbReference type="PhylomeDB" id="B4MQC0"/>
<comment type="similarity">
    <text evidence="2">Belongs to the PBP/GOBP family.</text>
</comment>
<dbReference type="GO" id="GO:0005549">
    <property type="term" value="F:odorant binding"/>
    <property type="evidence" value="ECO:0007669"/>
    <property type="project" value="InterPro"/>
</dbReference>
<gene>
    <name evidence="6" type="primary">Dwil\GK19390</name>
    <name evidence="6" type="ORF">Dwil_GK19390</name>
    <name evidence="6" type="ORF">GK19390</name>
</gene>
<dbReference type="AlphaFoldDB" id="B4MQC0"/>
<keyword evidence="5" id="KW-0732">Signal</keyword>
<comment type="subcellular location">
    <subcellularLocation>
        <location evidence="1">Secreted</location>
    </subcellularLocation>
</comment>
<dbReference type="eggNOG" id="ENOG502SBM2">
    <property type="taxonomic scope" value="Eukaryota"/>
</dbReference>
<dbReference type="Gene3D" id="1.10.238.20">
    <property type="entry name" value="Pheromone/general odorant binding protein domain"/>
    <property type="match status" value="1"/>
</dbReference>
<evidence type="ECO:0000256" key="2">
    <source>
        <dbReference type="ARBA" id="ARBA00008098"/>
    </source>
</evidence>
<evidence type="ECO:0000256" key="3">
    <source>
        <dbReference type="ARBA" id="ARBA00022525"/>
    </source>
</evidence>
<name>B4MQC0_DROWI</name>
<dbReference type="InterPro" id="IPR036728">
    <property type="entry name" value="PBP_GOBP_sf"/>
</dbReference>
<dbReference type="OrthoDB" id="8194482at2759"/>
<dbReference type="STRING" id="7260.B4MQC0"/>
<feature type="signal peptide" evidence="5">
    <location>
        <begin position="1"/>
        <end position="20"/>
    </location>
</feature>
<evidence type="ECO:0000256" key="1">
    <source>
        <dbReference type="ARBA" id="ARBA00004613"/>
    </source>
</evidence>
<dbReference type="InParanoid" id="B4MQC0"/>
<feature type="region of interest" description="Disordered" evidence="4">
    <location>
        <begin position="43"/>
        <end position="113"/>
    </location>
</feature>
<feature type="compositionally biased region" description="Polar residues" evidence="4">
    <location>
        <begin position="72"/>
        <end position="92"/>
    </location>
</feature>
<accession>B4MQC0</accession>
<dbReference type="InterPro" id="IPR052295">
    <property type="entry name" value="Odorant-binding_protein"/>
</dbReference>
<dbReference type="PANTHER" id="PTHR21066">
    <property type="entry name" value="ODORANT-BINDING PROTEIN 59A-RELATED"/>
    <property type="match status" value="1"/>
</dbReference>
<dbReference type="Pfam" id="PF01395">
    <property type="entry name" value="PBP_GOBP"/>
    <property type="match status" value="1"/>
</dbReference>
<dbReference type="OMA" id="QCVAQCF"/>
<evidence type="ECO:0000256" key="4">
    <source>
        <dbReference type="SAM" id="MobiDB-lite"/>
    </source>
</evidence>
<dbReference type="PANTHER" id="PTHR21066:SF9">
    <property type="entry name" value="ODORANT-BINDING PROTEIN 59A"/>
    <property type="match status" value="1"/>
</dbReference>